<dbReference type="Proteomes" id="UP001596414">
    <property type="component" value="Unassembled WGS sequence"/>
</dbReference>
<name>A0ABD5XCP2_9EURY</name>
<dbReference type="Gene3D" id="3.30.110.170">
    <property type="entry name" value="Protein of unknown function (DUF541), domain 1"/>
    <property type="match status" value="1"/>
</dbReference>
<accession>A0ABD5XCP2</accession>
<protein>
    <submittedName>
        <fullName evidence="1">SIMPL domain-containing protein</fullName>
    </submittedName>
</protein>
<dbReference type="PANTHER" id="PTHR34387:SF2">
    <property type="entry name" value="SLR1258 PROTEIN"/>
    <property type="match status" value="1"/>
</dbReference>
<dbReference type="AlphaFoldDB" id="A0ABD5XCP2"/>
<evidence type="ECO:0000313" key="1">
    <source>
        <dbReference type="EMBL" id="MFC7126768.1"/>
    </source>
</evidence>
<dbReference type="RefSeq" id="WP_267637406.1">
    <property type="nucleotide sequence ID" value="NZ_JAODIY010000009.1"/>
</dbReference>
<comment type="caution">
    <text evidence="1">The sequence shown here is derived from an EMBL/GenBank/DDBJ whole genome shotgun (WGS) entry which is preliminary data.</text>
</comment>
<dbReference type="InterPro" id="IPR052022">
    <property type="entry name" value="26kDa_periplasmic_antigen"/>
</dbReference>
<dbReference type="InterPro" id="IPR007497">
    <property type="entry name" value="SIMPL/DUF541"/>
</dbReference>
<sequence length="243" mass="25559">MKQNYLAALLVGLTVLAVALTGAMAVSGAVGADSVQESNENQQISVDAVGDSQAQPDKAIINIALRAEGEEAAAIRDKIAGQSAELEDALDETNAEYKTTSYEIRKPYREKSDGPELVGVHGFEITVDNPDEVENIVSVATGAGAEVTNLRMTLSEETRQDLRDEAIETAMDDARDQADTIASTSDLVITGVTNVDAAQRHYQPVSFSSAPVGEDGAGTSKTSIQTGEVSVSYSVQVTFDATS</sequence>
<dbReference type="PANTHER" id="PTHR34387">
    <property type="entry name" value="SLR1258 PROTEIN"/>
    <property type="match status" value="1"/>
</dbReference>
<reference evidence="1 2" key="1">
    <citation type="journal article" date="2014" name="Int. J. Syst. Evol. Microbiol.">
        <title>Complete genome sequence of Corynebacterium casei LMG S-19264T (=DSM 44701T), isolated from a smear-ripened cheese.</title>
        <authorList>
            <consortium name="US DOE Joint Genome Institute (JGI-PGF)"/>
            <person name="Walter F."/>
            <person name="Albersmeier A."/>
            <person name="Kalinowski J."/>
            <person name="Ruckert C."/>
        </authorList>
    </citation>
    <scope>NUCLEOTIDE SEQUENCE [LARGE SCALE GENOMIC DNA]</scope>
    <source>
        <strain evidence="1 2">CGMCC 4.7215</strain>
    </source>
</reference>
<evidence type="ECO:0000313" key="2">
    <source>
        <dbReference type="Proteomes" id="UP001596414"/>
    </source>
</evidence>
<organism evidence="1 2">
    <name type="scientific">Halovenus rubra</name>
    <dbReference type="NCBI Taxonomy" id="869890"/>
    <lineage>
        <taxon>Archaea</taxon>
        <taxon>Methanobacteriati</taxon>
        <taxon>Methanobacteriota</taxon>
        <taxon>Stenosarchaea group</taxon>
        <taxon>Halobacteria</taxon>
        <taxon>Halobacteriales</taxon>
        <taxon>Haloarculaceae</taxon>
        <taxon>Halovenus</taxon>
    </lineage>
</organism>
<proteinExistence type="predicted"/>
<dbReference type="Gene3D" id="3.30.70.2970">
    <property type="entry name" value="Protein of unknown function (DUF541), domain 2"/>
    <property type="match status" value="1"/>
</dbReference>
<gene>
    <name evidence="1" type="ORF">ACFQJ7_12160</name>
</gene>
<dbReference type="EMBL" id="JBHSZQ010000047">
    <property type="protein sequence ID" value="MFC7126768.1"/>
    <property type="molecule type" value="Genomic_DNA"/>
</dbReference>
<dbReference type="Pfam" id="PF04402">
    <property type="entry name" value="SIMPL"/>
    <property type="match status" value="1"/>
</dbReference>